<dbReference type="GO" id="GO:0005737">
    <property type="term" value="C:cytoplasm"/>
    <property type="evidence" value="ECO:0007669"/>
    <property type="project" value="TreeGrafter"/>
</dbReference>
<sequence length="143" mass="17094">MLPSADDTSNLKEIEMQWAVKAMTHAEIYMNILKSRPAESIQLTPIDDELYKDFREEFPTLNIKVLDEKNDFKSEAAKRKWRNFMNKYEKRVADFSFGTLMRIDSQDDYTEENSMFTYRLQFLCIEIARLREGYNDKFYTKPS</sequence>
<evidence type="ECO:0000313" key="3">
    <source>
        <dbReference type="Proteomes" id="UP000245609"/>
    </source>
</evidence>
<dbReference type="InterPro" id="IPR008476">
    <property type="entry name" value="PBDC1_metazoa/fungi"/>
</dbReference>
<accession>A0A2T9ZDI5</accession>
<dbReference type="InterPro" id="IPR023139">
    <property type="entry name" value="PBDC1-like_dom_sf"/>
</dbReference>
<name>A0A2T9ZDI5_9FUNG</name>
<organism evidence="2 3">
    <name type="scientific">Smittium megazygosporum</name>
    <dbReference type="NCBI Taxonomy" id="133381"/>
    <lineage>
        <taxon>Eukaryota</taxon>
        <taxon>Fungi</taxon>
        <taxon>Fungi incertae sedis</taxon>
        <taxon>Zoopagomycota</taxon>
        <taxon>Kickxellomycotina</taxon>
        <taxon>Harpellomycetes</taxon>
        <taxon>Harpellales</taxon>
        <taxon>Legeriomycetaceae</taxon>
        <taxon>Smittium</taxon>
    </lineage>
</organism>
<keyword evidence="3" id="KW-1185">Reference proteome</keyword>
<dbReference type="AlphaFoldDB" id="A0A2T9ZDI5"/>
<dbReference type="STRING" id="133381.A0A2T9ZDI5"/>
<reference evidence="2 3" key="1">
    <citation type="journal article" date="2018" name="MBio">
        <title>Comparative Genomics Reveals the Core Gene Toolbox for the Fungus-Insect Symbiosis.</title>
        <authorList>
            <person name="Wang Y."/>
            <person name="Stata M."/>
            <person name="Wang W."/>
            <person name="Stajich J.E."/>
            <person name="White M.M."/>
            <person name="Moncalvo J.M."/>
        </authorList>
    </citation>
    <scope>NUCLEOTIDE SEQUENCE [LARGE SCALE GENOMIC DNA]</scope>
    <source>
        <strain evidence="2 3">SC-DP-2</strain>
    </source>
</reference>
<dbReference type="PANTHER" id="PTHR13410:SF9">
    <property type="entry name" value="PROTEIN PBDC1"/>
    <property type="match status" value="1"/>
</dbReference>
<evidence type="ECO:0000259" key="1">
    <source>
        <dbReference type="Pfam" id="PF04669"/>
    </source>
</evidence>
<dbReference type="Proteomes" id="UP000245609">
    <property type="component" value="Unassembled WGS sequence"/>
</dbReference>
<dbReference type="PANTHER" id="PTHR13410">
    <property type="entry name" value="PROTEIN PBDC1"/>
    <property type="match status" value="1"/>
</dbReference>
<comment type="caution">
    <text evidence="2">The sequence shown here is derived from an EMBL/GenBank/DDBJ whole genome shotgun (WGS) entry which is preliminary data.</text>
</comment>
<dbReference type="Gene3D" id="1.10.3560.10">
    <property type="entry name" value="yst0336 like domain"/>
    <property type="match status" value="1"/>
</dbReference>
<dbReference type="EMBL" id="MBFS01000394">
    <property type="protein sequence ID" value="PVV02597.1"/>
    <property type="molecule type" value="Genomic_DNA"/>
</dbReference>
<dbReference type="OrthoDB" id="10248897at2759"/>
<gene>
    <name evidence="2" type="ORF">BB560_002946</name>
</gene>
<dbReference type="Pfam" id="PF04669">
    <property type="entry name" value="PBDC1"/>
    <property type="match status" value="1"/>
</dbReference>
<evidence type="ECO:0000313" key="2">
    <source>
        <dbReference type="EMBL" id="PVV02597.1"/>
    </source>
</evidence>
<proteinExistence type="predicted"/>
<dbReference type="InterPro" id="IPR021148">
    <property type="entry name" value="Polysacc_synth_dom"/>
</dbReference>
<protein>
    <recommendedName>
        <fullName evidence="1">Polysaccharide biosynthesis domain-containing protein</fullName>
    </recommendedName>
</protein>
<feature type="domain" description="Polysaccharide biosynthesis" evidence="1">
    <location>
        <begin position="14"/>
        <end position="139"/>
    </location>
</feature>